<sequence>MSDFKLWSWDKKPRTMLRFIKAGDIFCFKLDEQRYCFGRIIIKFMVGHVAELFDNISNSPAISEAEIKQAQRLIEPVILDSYSLFDRKSEGDWRIIGHQQNYVPTDMDGVYFTYGVQQWCKKVDIWGNKIPISEKEATSLPDVAPLGDYNIRKELLKDI</sequence>
<protein>
    <submittedName>
        <fullName evidence="1">Phosphotriesterase</fullName>
    </submittedName>
</protein>
<dbReference type="EMBL" id="MEIS01000099">
    <property type="protein sequence ID" value="PIT55385.1"/>
    <property type="molecule type" value="Genomic_DNA"/>
</dbReference>
<accession>A0A2N9XY85</accession>
<dbReference type="Proteomes" id="UP000229434">
    <property type="component" value="Unassembled WGS sequence"/>
</dbReference>
<dbReference type="RefSeq" id="WP_100137438.1">
    <property type="nucleotide sequence ID" value="NZ_MEIS01000099.1"/>
</dbReference>
<dbReference type="InterPro" id="IPR029278">
    <property type="entry name" value="Imm26"/>
</dbReference>
<proteinExistence type="predicted"/>
<evidence type="ECO:0000313" key="1">
    <source>
        <dbReference type="EMBL" id="PIT55385.1"/>
    </source>
</evidence>
<reference evidence="1 2" key="1">
    <citation type="journal article" date="2017" name="MBio">
        <title>Type VI secretion-mediated competition in the bee gut microbiome.</title>
        <authorList>
            <person name="Steele M.I."/>
            <person name="Kwong W.K."/>
            <person name="Powell J.E."/>
            <person name="Whiteley M."/>
            <person name="Moran N.A."/>
        </authorList>
    </citation>
    <scope>NUCLEOTIDE SEQUENCE [LARGE SCALE GENOMIC DNA]</scope>
    <source>
        <strain evidence="1 2">Nev3CBA3</strain>
    </source>
</reference>
<gene>
    <name evidence="1" type="ORF">BHC49_06500</name>
</gene>
<dbReference type="AlphaFoldDB" id="A0A2N9XY85"/>
<organism evidence="1 2">
    <name type="scientific">Snodgrassella alvi</name>
    <dbReference type="NCBI Taxonomy" id="1196083"/>
    <lineage>
        <taxon>Bacteria</taxon>
        <taxon>Pseudomonadati</taxon>
        <taxon>Pseudomonadota</taxon>
        <taxon>Betaproteobacteria</taxon>
        <taxon>Neisseriales</taxon>
        <taxon>Neisseriaceae</taxon>
        <taxon>Snodgrassella</taxon>
    </lineage>
</organism>
<name>A0A2N9XY85_9NEIS</name>
<comment type="caution">
    <text evidence="1">The sequence shown here is derived from an EMBL/GenBank/DDBJ whole genome shotgun (WGS) entry which is preliminary data.</text>
</comment>
<evidence type="ECO:0000313" key="2">
    <source>
        <dbReference type="Proteomes" id="UP000229434"/>
    </source>
</evidence>
<dbReference type="Pfam" id="PF15428">
    <property type="entry name" value="Imm26"/>
    <property type="match status" value="1"/>
</dbReference>